<proteinExistence type="predicted"/>
<name>A0AA51X728_9GAMM</name>
<keyword evidence="3" id="KW-0864">Zinc transport</keyword>
<keyword evidence="3" id="KW-0813">Transport</keyword>
<feature type="domain" description="Cation efflux protein transmembrane" evidence="8">
    <location>
        <begin position="34"/>
        <end position="224"/>
    </location>
</feature>
<keyword evidence="4 7" id="KW-1133">Transmembrane helix</keyword>
<dbReference type="NCBIfam" id="TIGR01297">
    <property type="entry name" value="CDF"/>
    <property type="match status" value="1"/>
</dbReference>
<accession>A0AA51X728</accession>
<evidence type="ECO:0000256" key="4">
    <source>
        <dbReference type="ARBA" id="ARBA00022989"/>
    </source>
</evidence>
<reference evidence="9 10" key="1">
    <citation type="submission" date="2023-08" db="EMBL/GenBank/DDBJ databases">
        <title>Pleionea litopenaei sp. nov., isolated from stomach of juvenile Litopenaeus vannamei.</title>
        <authorList>
            <person name="Rho A.M."/>
            <person name="Hwang C.Y."/>
        </authorList>
    </citation>
    <scope>NUCLEOTIDE SEQUENCE [LARGE SCALE GENOMIC DNA]</scope>
    <source>
        <strain evidence="9 10">HL-JVS1</strain>
    </source>
</reference>
<feature type="transmembrane region" description="Helical" evidence="7">
    <location>
        <begin position="35"/>
        <end position="60"/>
    </location>
</feature>
<evidence type="ECO:0000256" key="7">
    <source>
        <dbReference type="SAM" id="Phobius"/>
    </source>
</evidence>
<organism evidence="9 10">
    <name type="scientific">Pleionea litopenaei</name>
    <dbReference type="NCBI Taxonomy" id="3070815"/>
    <lineage>
        <taxon>Bacteria</taxon>
        <taxon>Pseudomonadati</taxon>
        <taxon>Pseudomonadota</taxon>
        <taxon>Gammaproteobacteria</taxon>
        <taxon>Oceanospirillales</taxon>
        <taxon>Pleioneaceae</taxon>
        <taxon>Pleionea</taxon>
    </lineage>
</organism>
<evidence type="ECO:0000313" key="9">
    <source>
        <dbReference type="EMBL" id="WMS86665.1"/>
    </source>
</evidence>
<dbReference type="SUPFAM" id="SSF161111">
    <property type="entry name" value="Cation efflux protein transmembrane domain-like"/>
    <property type="match status" value="1"/>
</dbReference>
<dbReference type="InterPro" id="IPR058533">
    <property type="entry name" value="Cation_efflux_TM"/>
</dbReference>
<evidence type="ECO:0000256" key="5">
    <source>
        <dbReference type="ARBA" id="ARBA00023136"/>
    </source>
</evidence>
<keyword evidence="3" id="KW-0862">Zinc</keyword>
<gene>
    <name evidence="9" type="ORF">Q9312_15695</name>
</gene>
<dbReference type="PANTHER" id="PTHR11562:SF17">
    <property type="entry name" value="RE54080P-RELATED"/>
    <property type="match status" value="1"/>
</dbReference>
<feature type="region of interest" description="Disordered" evidence="6">
    <location>
        <begin position="1"/>
        <end position="26"/>
    </location>
</feature>
<feature type="transmembrane region" description="Helical" evidence="7">
    <location>
        <begin position="66"/>
        <end position="86"/>
    </location>
</feature>
<dbReference type="GO" id="GO:0005886">
    <property type="term" value="C:plasma membrane"/>
    <property type="evidence" value="ECO:0007669"/>
    <property type="project" value="TreeGrafter"/>
</dbReference>
<evidence type="ECO:0000259" key="8">
    <source>
        <dbReference type="Pfam" id="PF01545"/>
    </source>
</evidence>
<keyword evidence="5 7" id="KW-0472">Membrane</keyword>
<evidence type="ECO:0000313" key="10">
    <source>
        <dbReference type="Proteomes" id="UP001239782"/>
    </source>
</evidence>
<feature type="transmembrane region" description="Helical" evidence="7">
    <location>
        <begin position="133"/>
        <end position="154"/>
    </location>
</feature>
<dbReference type="AlphaFoldDB" id="A0AA51X728"/>
<keyword evidence="10" id="KW-1185">Reference proteome</keyword>
<keyword evidence="3" id="KW-0406">Ion transport</keyword>
<evidence type="ECO:0000256" key="6">
    <source>
        <dbReference type="SAM" id="MobiDB-lite"/>
    </source>
</evidence>
<dbReference type="InterPro" id="IPR050681">
    <property type="entry name" value="CDF/SLC30A"/>
</dbReference>
<feature type="transmembrane region" description="Helical" evidence="7">
    <location>
        <begin position="98"/>
        <end position="118"/>
    </location>
</feature>
<feature type="transmembrane region" description="Helical" evidence="7">
    <location>
        <begin position="175"/>
        <end position="193"/>
    </location>
</feature>
<protein>
    <submittedName>
        <fullName evidence="9">Cation diffusion facilitator family transporter</fullName>
    </submittedName>
</protein>
<dbReference type="InterPro" id="IPR027469">
    <property type="entry name" value="Cation_efflux_TMD_sf"/>
</dbReference>
<evidence type="ECO:0000256" key="1">
    <source>
        <dbReference type="ARBA" id="ARBA00004141"/>
    </source>
</evidence>
<dbReference type="RefSeq" id="WP_309201810.1">
    <property type="nucleotide sequence ID" value="NZ_CP133548.1"/>
</dbReference>
<dbReference type="InterPro" id="IPR002524">
    <property type="entry name" value="Cation_efflux"/>
</dbReference>
<evidence type="ECO:0000256" key="2">
    <source>
        <dbReference type="ARBA" id="ARBA00022692"/>
    </source>
</evidence>
<keyword evidence="2 7" id="KW-0812">Transmembrane</keyword>
<feature type="compositionally biased region" description="Basic residues" evidence="6">
    <location>
        <begin position="13"/>
        <end position="22"/>
    </location>
</feature>
<dbReference type="PANTHER" id="PTHR11562">
    <property type="entry name" value="CATION EFFLUX PROTEIN/ ZINC TRANSPORTER"/>
    <property type="match status" value="1"/>
</dbReference>
<dbReference type="Gene3D" id="1.20.1510.10">
    <property type="entry name" value="Cation efflux protein transmembrane domain"/>
    <property type="match status" value="1"/>
</dbReference>
<dbReference type="GO" id="GO:0005385">
    <property type="term" value="F:zinc ion transmembrane transporter activity"/>
    <property type="evidence" value="ECO:0007669"/>
    <property type="project" value="TreeGrafter"/>
</dbReference>
<dbReference type="KEGG" id="plei:Q9312_15695"/>
<evidence type="ECO:0000256" key="3">
    <source>
        <dbReference type="ARBA" id="ARBA00022906"/>
    </source>
</evidence>
<dbReference type="Proteomes" id="UP001239782">
    <property type="component" value="Chromosome"/>
</dbReference>
<sequence>MSQSSKSENATHQHGHQHAHTHNHADNSNEKALRIAFLIIFVFMIVETVGGIVSGSLALLADAGHMFTDAAALAMAWGAFVAARRPPDREHSYGHKRYQVIAAFVNGILLLFIVVLIVKEAVERFVEPHQVDAPMMLLIASIGFVVNVVTFWMLHSGEKDNLNIRGAMLHVLSDLLGSVVAIIAGLAIYFYQWMWMDPLLSLLVAALIVRSGVYLVKDALHILLEGVPKHLDIESIKHQLAQLDENIESIHHVHTWSLNEEEVLMSLHVNVKSLDGYDSLLKRLHLHLHELGIQHATVQIENNYCSSRLEQD</sequence>
<dbReference type="Pfam" id="PF01545">
    <property type="entry name" value="Cation_efflux"/>
    <property type="match status" value="1"/>
</dbReference>
<dbReference type="EMBL" id="CP133548">
    <property type="protein sequence ID" value="WMS86665.1"/>
    <property type="molecule type" value="Genomic_DNA"/>
</dbReference>
<comment type="subcellular location">
    <subcellularLocation>
        <location evidence="1">Membrane</location>
        <topology evidence="1">Multi-pass membrane protein</topology>
    </subcellularLocation>
</comment>
<feature type="transmembrane region" description="Helical" evidence="7">
    <location>
        <begin position="199"/>
        <end position="216"/>
    </location>
</feature>